<dbReference type="EMBL" id="KZ303854">
    <property type="protein sequence ID" value="PHZ10764.1"/>
    <property type="molecule type" value="Genomic_DNA"/>
</dbReference>
<keyword evidence="1" id="KW-0732">Signal</keyword>
<dbReference type="AlphaFoldDB" id="A0A2G4SPR0"/>
<evidence type="ECO:0000313" key="2">
    <source>
        <dbReference type="EMBL" id="PHZ10764.1"/>
    </source>
</evidence>
<organism evidence="2 3">
    <name type="scientific">Rhizopus microsporus ATCC 52813</name>
    <dbReference type="NCBI Taxonomy" id="1340429"/>
    <lineage>
        <taxon>Eukaryota</taxon>
        <taxon>Fungi</taxon>
        <taxon>Fungi incertae sedis</taxon>
        <taxon>Mucoromycota</taxon>
        <taxon>Mucoromycotina</taxon>
        <taxon>Mucoromycetes</taxon>
        <taxon>Mucorales</taxon>
        <taxon>Mucorineae</taxon>
        <taxon>Rhizopodaceae</taxon>
        <taxon>Rhizopus</taxon>
    </lineage>
</organism>
<evidence type="ECO:0000256" key="1">
    <source>
        <dbReference type="SAM" id="SignalP"/>
    </source>
</evidence>
<proteinExistence type="predicted"/>
<name>A0A2G4SPR0_RHIZD</name>
<feature type="signal peptide" evidence="1">
    <location>
        <begin position="1"/>
        <end position="23"/>
    </location>
</feature>
<evidence type="ECO:0000313" key="3">
    <source>
        <dbReference type="Proteomes" id="UP000242254"/>
    </source>
</evidence>
<dbReference type="RefSeq" id="XP_023464472.1">
    <property type="nucleotide sequence ID" value="XM_023615127.1"/>
</dbReference>
<reference evidence="2 3" key="1">
    <citation type="journal article" date="2016" name="Proc. Natl. Acad. Sci. U.S.A.">
        <title>Lipid metabolic changes in an early divergent fungus govern the establishment of a mutualistic symbiosis with endobacteria.</title>
        <authorList>
            <person name="Lastovetsky O.A."/>
            <person name="Gaspar M.L."/>
            <person name="Mondo S.J."/>
            <person name="LaButti K.M."/>
            <person name="Sandor L."/>
            <person name="Grigoriev I.V."/>
            <person name="Henry S.A."/>
            <person name="Pawlowska T.E."/>
        </authorList>
    </citation>
    <scope>NUCLEOTIDE SEQUENCE [LARGE SCALE GENOMIC DNA]</scope>
    <source>
        <strain evidence="2 3">ATCC 52813</strain>
    </source>
</reference>
<feature type="chain" id="PRO_5013948899" evidence="1">
    <location>
        <begin position="24"/>
        <end position="217"/>
    </location>
</feature>
<dbReference type="Proteomes" id="UP000242254">
    <property type="component" value="Unassembled WGS sequence"/>
</dbReference>
<accession>A0A2G4SPR0</accession>
<protein>
    <submittedName>
        <fullName evidence="2">Uncharacterized protein</fullName>
    </submittedName>
</protein>
<gene>
    <name evidence="2" type="ORF">RHIMIDRAFT_34276</name>
</gene>
<sequence length="217" mass="24046">MEYTLYILILSLCCIILISSTEAAAHDAIFNLEAQKREAYSFQSQISPIMSLLNNNNNNNNGVFPVNPSGIVEAYSALPSSLLSDKPQSLQPLLVPNAVPSTHTDGGFSQPIGLEEYLSDRDIDVLIYCLSHEDRILCKGLFDVIHLYFTEKMSQDQELVEYLSNSRDYNEESTALFSDCPCIADHTSNNPSAPNDDLEVEYVTEVVTKVVTEKAAV</sequence>
<dbReference type="GeneID" id="35446116"/>
<keyword evidence="3" id="KW-1185">Reference proteome</keyword>